<feature type="region of interest" description="Disordered" evidence="1">
    <location>
        <begin position="1"/>
        <end position="75"/>
    </location>
</feature>
<sequence length="75" mass="8237">MSERPDAIDPLEDDESVPQTPDDSIDDDDIADDDDMAYDDDEDVVDDDDIADDEDIADEDGVDLDEDDEDAGTVI</sequence>
<dbReference type="KEGG" id="mint:C7M51_01752"/>
<dbReference type="RefSeq" id="WP_160621442.1">
    <property type="nucleotide sequence ID" value="NZ_CP028271.1"/>
</dbReference>
<proteinExistence type="predicted"/>
<accession>A0A6P1Q0U9</accession>
<evidence type="ECO:0000313" key="3">
    <source>
        <dbReference type="Proteomes" id="UP000464053"/>
    </source>
</evidence>
<protein>
    <submittedName>
        <fullName evidence="2">Uncharacterized protein</fullName>
    </submittedName>
</protein>
<dbReference type="Proteomes" id="UP000464053">
    <property type="component" value="Chromosome"/>
</dbReference>
<organism evidence="2 3">
    <name type="scientific">Mixta intestinalis</name>
    <dbReference type="NCBI Taxonomy" id="1615494"/>
    <lineage>
        <taxon>Bacteria</taxon>
        <taxon>Pseudomonadati</taxon>
        <taxon>Pseudomonadota</taxon>
        <taxon>Gammaproteobacteria</taxon>
        <taxon>Enterobacterales</taxon>
        <taxon>Erwiniaceae</taxon>
        <taxon>Mixta</taxon>
    </lineage>
</organism>
<dbReference type="AlphaFoldDB" id="A0A6P1Q0U9"/>
<evidence type="ECO:0000256" key="1">
    <source>
        <dbReference type="SAM" id="MobiDB-lite"/>
    </source>
</evidence>
<keyword evidence="3" id="KW-1185">Reference proteome</keyword>
<name>A0A6P1Q0U9_9GAMM</name>
<reference evidence="2 3" key="1">
    <citation type="submission" date="2018-03" db="EMBL/GenBank/DDBJ databases">
        <title>Pantoea intestinalis SRCM103226 isolated form the mealworm.</title>
        <authorList>
            <person name="Jeong D.-Y."/>
            <person name="Kim J.W."/>
        </authorList>
    </citation>
    <scope>NUCLEOTIDE SEQUENCE [LARGE SCALE GENOMIC DNA]</scope>
    <source>
        <strain evidence="2 3">SRCM103226</strain>
    </source>
</reference>
<feature type="compositionally biased region" description="Acidic residues" evidence="1">
    <location>
        <begin position="23"/>
        <end position="75"/>
    </location>
</feature>
<dbReference type="EMBL" id="CP028271">
    <property type="protein sequence ID" value="QHM71465.1"/>
    <property type="molecule type" value="Genomic_DNA"/>
</dbReference>
<evidence type="ECO:0000313" key="2">
    <source>
        <dbReference type="EMBL" id="QHM71465.1"/>
    </source>
</evidence>
<gene>
    <name evidence="2" type="ORF">C7M51_01752</name>
</gene>